<organism evidence="2 3">
    <name type="scientific">Linnemannia gamsii</name>
    <dbReference type="NCBI Taxonomy" id="64522"/>
    <lineage>
        <taxon>Eukaryota</taxon>
        <taxon>Fungi</taxon>
        <taxon>Fungi incertae sedis</taxon>
        <taxon>Mucoromycota</taxon>
        <taxon>Mortierellomycotina</taxon>
        <taxon>Mortierellomycetes</taxon>
        <taxon>Mortierellales</taxon>
        <taxon>Mortierellaceae</taxon>
        <taxon>Linnemannia</taxon>
    </lineage>
</organism>
<name>A0A9P6R0P0_9FUNG</name>
<evidence type="ECO:0000313" key="3">
    <source>
        <dbReference type="Proteomes" id="UP000823405"/>
    </source>
</evidence>
<dbReference type="OrthoDB" id="10411328at2759"/>
<keyword evidence="3" id="KW-1185">Reference proteome</keyword>
<comment type="caution">
    <text evidence="2">The sequence shown here is derived from an EMBL/GenBank/DDBJ whole genome shotgun (WGS) entry which is preliminary data.</text>
</comment>
<gene>
    <name evidence="2" type="ORF">BGZ97_013305</name>
</gene>
<keyword evidence="1" id="KW-0812">Transmembrane</keyword>
<reference evidence="2" key="1">
    <citation type="journal article" date="2020" name="Fungal Divers.">
        <title>Resolving the Mortierellaceae phylogeny through synthesis of multi-gene phylogenetics and phylogenomics.</title>
        <authorList>
            <person name="Vandepol N."/>
            <person name="Liber J."/>
            <person name="Desiro A."/>
            <person name="Na H."/>
            <person name="Kennedy M."/>
            <person name="Barry K."/>
            <person name="Grigoriev I.V."/>
            <person name="Miller A.N."/>
            <person name="O'Donnell K."/>
            <person name="Stajich J.E."/>
            <person name="Bonito G."/>
        </authorList>
    </citation>
    <scope>NUCLEOTIDE SEQUENCE</scope>
    <source>
        <strain evidence="2">NVP60</strain>
    </source>
</reference>
<dbReference type="AlphaFoldDB" id="A0A9P6R0P0"/>
<protein>
    <submittedName>
        <fullName evidence="2">Uncharacterized protein</fullName>
    </submittedName>
</protein>
<accession>A0A9P6R0P0</accession>
<evidence type="ECO:0000256" key="1">
    <source>
        <dbReference type="SAM" id="Phobius"/>
    </source>
</evidence>
<keyword evidence="1" id="KW-0472">Membrane</keyword>
<sequence length="418" mass="45194">MLATPNKHSLEKELLLPESSMDKQQGLVESRLQPTSSSFTKFATFPKAIIWSLIAWLAIFFLICSANALPTSIKDTLSSVGGKDHFSRRGILSVSSSSNSCQGSLVNWNKALMAVLPTKNLKIETLEGPIYGTIEVRTGDVTNTQRMPEVYFSASVTQNDNTAGLQLNQNAPGSTISTFTLSVAPLPASPVPYCSFVNITVVIPVDATAPYYDGELEFVTEYMDVKTTTNIGQLSIAKFSFRSSLGDLYAPSLRTKTLNATFTEGTVTIDSLRPYDNESPITALIHTSGDIKLAFKTSPASQGEWVPRPVKIEADVDDAILNVVLAEGQKLNMYVKPFWSALVSVSDNYLGPLNMMHWSWSMSPLVVNGKPGSASRIVYEQDTANGKIGVKQIPGGSAGIEGSSITIDTRVSATLNFI</sequence>
<keyword evidence="1" id="KW-1133">Transmembrane helix</keyword>
<proteinExistence type="predicted"/>
<dbReference type="EMBL" id="JAAAIN010000982">
    <property type="protein sequence ID" value="KAG0308682.1"/>
    <property type="molecule type" value="Genomic_DNA"/>
</dbReference>
<evidence type="ECO:0000313" key="2">
    <source>
        <dbReference type="EMBL" id="KAG0308682.1"/>
    </source>
</evidence>
<feature type="transmembrane region" description="Helical" evidence="1">
    <location>
        <begin position="48"/>
        <end position="69"/>
    </location>
</feature>
<dbReference type="Proteomes" id="UP000823405">
    <property type="component" value="Unassembled WGS sequence"/>
</dbReference>